<evidence type="ECO:0000313" key="2">
    <source>
        <dbReference type="Proteomes" id="UP001060085"/>
    </source>
</evidence>
<keyword evidence="2" id="KW-1185">Reference proteome</keyword>
<sequence length="126" mass="13826">MSIQTQAPTPFGEESSNPQQADPLRLIMQELQSLRNEMTDIRRDVTNLSNQEKEVSLRGSLNATTSRSNGPFNCSWTTEFHQSLHFDVELHPPPYGGRRGGASIEGTLPATSASSRSFASRSDSTS</sequence>
<dbReference type="EMBL" id="CM044704">
    <property type="protein sequence ID" value="KAI5668458.1"/>
    <property type="molecule type" value="Genomic_DNA"/>
</dbReference>
<dbReference type="Proteomes" id="UP001060085">
    <property type="component" value="Linkage Group LG04"/>
</dbReference>
<evidence type="ECO:0000313" key="1">
    <source>
        <dbReference type="EMBL" id="KAI5668458.1"/>
    </source>
</evidence>
<organism evidence="1 2">
    <name type="scientific">Catharanthus roseus</name>
    <name type="common">Madagascar periwinkle</name>
    <name type="synonym">Vinca rosea</name>
    <dbReference type="NCBI Taxonomy" id="4058"/>
    <lineage>
        <taxon>Eukaryota</taxon>
        <taxon>Viridiplantae</taxon>
        <taxon>Streptophyta</taxon>
        <taxon>Embryophyta</taxon>
        <taxon>Tracheophyta</taxon>
        <taxon>Spermatophyta</taxon>
        <taxon>Magnoliopsida</taxon>
        <taxon>eudicotyledons</taxon>
        <taxon>Gunneridae</taxon>
        <taxon>Pentapetalae</taxon>
        <taxon>asterids</taxon>
        <taxon>lamiids</taxon>
        <taxon>Gentianales</taxon>
        <taxon>Apocynaceae</taxon>
        <taxon>Rauvolfioideae</taxon>
        <taxon>Vinceae</taxon>
        <taxon>Catharanthinae</taxon>
        <taxon>Catharanthus</taxon>
    </lineage>
</organism>
<name>A0ACC0B748_CATRO</name>
<accession>A0ACC0B748</accession>
<comment type="caution">
    <text evidence="1">The sequence shown here is derived from an EMBL/GenBank/DDBJ whole genome shotgun (WGS) entry which is preliminary data.</text>
</comment>
<reference evidence="2" key="1">
    <citation type="journal article" date="2023" name="Nat. Plants">
        <title>Single-cell RNA sequencing provides a high-resolution roadmap for understanding the multicellular compartmentation of specialized metabolism.</title>
        <authorList>
            <person name="Sun S."/>
            <person name="Shen X."/>
            <person name="Li Y."/>
            <person name="Li Y."/>
            <person name="Wang S."/>
            <person name="Li R."/>
            <person name="Zhang H."/>
            <person name="Shen G."/>
            <person name="Guo B."/>
            <person name="Wei J."/>
            <person name="Xu J."/>
            <person name="St-Pierre B."/>
            <person name="Chen S."/>
            <person name="Sun C."/>
        </authorList>
    </citation>
    <scope>NUCLEOTIDE SEQUENCE [LARGE SCALE GENOMIC DNA]</scope>
</reference>
<gene>
    <name evidence="1" type="ORF">M9H77_18311</name>
</gene>
<proteinExistence type="predicted"/>
<protein>
    <submittedName>
        <fullName evidence="1">Uncharacterized protein</fullName>
    </submittedName>
</protein>